<evidence type="ECO:0000256" key="3">
    <source>
        <dbReference type="ARBA" id="ARBA00022722"/>
    </source>
</evidence>
<evidence type="ECO:0000256" key="6">
    <source>
        <dbReference type="ARBA" id="ARBA00023268"/>
    </source>
</evidence>
<sequence>MLNARTIPDRYPIRHIHDFTHSIAECNIFTTLDLVKAYNQIPVSELDIPKTAITTPFGLYEFKYMNYGLRNGSQTFQRFVDEVTRGLDFCYCYLDDFLIFSRSESEYEEHLRQIFNRLKEYGMLINTSKCVFGASEVTFLGYKISANGIKPLQEKVQAIKDFPSPKNVRQLRRFLGMINFYRRFLPNAARIQAPLNALLAGATKGSQPINLTGDASKAFNDCKLSLSEAALLAHPATHSKLALVTDASDIALGAVLQRYKDGTWQPLAFFSRKMSSAQQKYSPYDRELLDIYEAIKYFRHMLEARHFIVYTDHKPISFAFRERKGNCSPRQYRHLDYISQFTTDIRHISGKDNVVADALSRVEELQAPVNLSTLAEAQASDLELAELLKGGSSLRLEKYDIPGSKTCMYCDVSTLTPRPFVPKVLRKQVFESLRSLSHPGANATAKLVAERFVWPSIRKDCREWSRACLACQRAKVTRHVSAPLGTYNLPRARFKHVHIDLVGPLPPSQGFRYCLTAVDRFTRWPEVVPIVDITAETVAKALLSGWIARYGCPVDIVTDRGRQFESALFQYLSKINGFQHKRATAYHPACNGLIERFHRQLKAAIKCHADEHWTESLPLVLLGIRSAFKEDLQSSSAELVYGEPLRLPGAFLDPTINVTSDITDFTARLHNFVKHLQPVPASRHTKEKTFVYKDLATTEHVFLREDASRTSLQPAYSGPHKVLSRGDKVFKLLVKGKEMNVSIDRLKPAYILADGSRFSPIQAASSENIKGSHPGPITRSGRRVRFPDYYRP</sequence>
<gene>
    <name evidence="9" type="ORF">PARMNEM_LOCUS18488</name>
</gene>
<dbReference type="EMBL" id="CAVLGL010000115">
    <property type="protein sequence ID" value="CAK1599625.1"/>
    <property type="molecule type" value="Genomic_DNA"/>
</dbReference>
<name>A0AAV1LXN6_9NEOP</name>
<dbReference type="GO" id="GO:0042575">
    <property type="term" value="C:DNA polymerase complex"/>
    <property type="evidence" value="ECO:0007669"/>
    <property type="project" value="UniProtKB-ARBA"/>
</dbReference>
<evidence type="ECO:0000313" key="9">
    <source>
        <dbReference type="EMBL" id="CAK1599625.1"/>
    </source>
</evidence>
<dbReference type="InterPro" id="IPR043128">
    <property type="entry name" value="Rev_trsase/Diguanyl_cyclase"/>
</dbReference>
<organism evidence="9 10">
    <name type="scientific">Parnassius mnemosyne</name>
    <name type="common">clouded apollo</name>
    <dbReference type="NCBI Taxonomy" id="213953"/>
    <lineage>
        <taxon>Eukaryota</taxon>
        <taxon>Metazoa</taxon>
        <taxon>Ecdysozoa</taxon>
        <taxon>Arthropoda</taxon>
        <taxon>Hexapoda</taxon>
        <taxon>Insecta</taxon>
        <taxon>Pterygota</taxon>
        <taxon>Neoptera</taxon>
        <taxon>Endopterygota</taxon>
        <taxon>Lepidoptera</taxon>
        <taxon>Glossata</taxon>
        <taxon>Ditrysia</taxon>
        <taxon>Papilionoidea</taxon>
        <taxon>Papilionidae</taxon>
        <taxon>Parnassiinae</taxon>
        <taxon>Parnassini</taxon>
        <taxon>Parnassius</taxon>
        <taxon>Driopa</taxon>
    </lineage>
</organism>
<dbReference type="FunFam" id="3.10.20.370:FF:000001">
    <property type="entry name" value="Retrovirus-related Pol polyprotein from transposon 17.6-like protein"/>
    <property type="match status" value="1"/>
</dbReference>
<dbReference type="Gene3D" id="3.30.70.270">
    <property type="match status" value="2"/>
</dbReference>
<dbReference type="GO" id="GO:0003964">
    <property type="term" value="F:RNA-directed DNA polymerase activity"/>
    <property type="evidence" value="ECO:0007669"/>
    <property type="project" value="UniProtKB-KW"/>
</dbReference>
<keyword evidence="3" id="KW-0540">Nuclease</keyword>
<evidence type="ECO:0000256" key="5">
    <source>
        <dbReference type="ARBA" id="ARBA00022918"/>
    </source>
</evidence>
<protein>
    <recommendedName>
        <fullName evidence="1">RNA-directed DNA polymerase</fullName>
        <ecNumber evidence="1">2.7.7.49</ecNumber>
    </recommendedName>
</protein>
<keyword evidence="4" id="KW-0378">Hydrolase</keyword>
<dbReference type="Pfam" id="PF00078">
    <property type="entry name" value="RVT_1"/>
    <property type="match status" value="1"/>
</dbReference>
<dbReference type="InterPro" id="IPR000477">
    <property type="entry name" value="RT_dom"/>
</dbReference>
<dbReference type="GO" id="GO:0015074">
    <property type="term" value="P:DNA integration"/>
    <property type="evidence" value="ECO:0007669"/>
    <property type="project" value="InterPro"/>
</dbReference>
<evidence type="ECO:0000259" key="7">
    <source>
        <dbReference type="PROSITE" id="PS50878"/>
    </source>
</evidence>
<evidence type="ECO:0000256" key="4">
    <source>
        <dbReference type="ARBA" id="ARBA00022759"/>
    </source>
</evidence>
<dbReference type="SUPFAM" id="SSF53098">
    <property type="entry name" value="Ribonuclease H-like"/>
    <property type="match status" value="1"/>
</dbReference>
<dbReference type="InterPro" id="IPR041588">
    <property type="entry name" value="Integrase_H2C2"/>
</dbReference>
<dbReference type="GO" id="GO:0003676">
    <property type="term" value="F:nucleic acid binding"/>
    <property type="evidence" value="ECO:0007669"/>
    <property type="project" value="InterPro"/>
</dbReference>
<accession>A0AAV1LXN6</accession>
<dbReference type="InterPro" id="IPR043502">
    <property type="entry name" value="DNA/RNA_pol_sf"/>
</dbReference>
<keyword evidence="2" id="KW-0808">Transferase</keyword>
<reference evidence="9 10" key="1">
    <citation type="submission" date="2023-11" db="EMBL/GenBank/DDBJ databases">
        <authorList>
            <person name="Hedman E."/>
            <person name="Englund M."/>
            <person name="Stromberg M."/>
            <person name="Nyberg Akerstrom W."/>
            <person name="Nylinder S."/>
            <person name="Jareborg N."/>
            <person name="Kallberg Y."/>
            <person name="Kronander E."/>
        </authorList>
    </citation>
    <scope>NUCLEOTIDE SEQUENCE [LARGE SCALE GENOMIC DNA]</scope>
</reference>
<dbReference type="Gene3D" id="3.10.10.10">
    <property type="entry name" value="HIV Type 1 Reverse Transcriptase, subunit A, domain 1"/>
    <property type="match status" value="1"/>
</dbReference>
<dbReference type="CDD" id="cd09274">
    <property type="entry name" value="RNase_HI_RT_Ty3"/>
    <property type="match status" value="1"/>
</dbReference>
<dbReference type="InterPro" id="IPR050951">
    <property type="entry name" value="Retrovirus_Pol_polyprotein"/>
</dbReference>
<dbReference type="PROSITE" id="PS50878">
    <property type="entry name" value="RT_POL"/>
    <property type="match status" value="1"/>
</dbReference>
<dbReference type="InterPro" id="IPR001584">
    <property type="entry name" value="Integrase_cat-core"/>
</dbReference>
<proteinExistence type="predicted"/>
<dbReference type="EC" id="2.7.7.49" evidence="1"/>
<dbReference type="AlphaFoldDB" id="A0AAV1LXN6"/>
<dbReference type="Gene3D" id="1.10.340.70">
    <property type="match status" value="1"/>
</dbReference>
<keyword evidence="4" id="KW-0255">Endonuclease</keyword>
<dbReference type="InterPro" id="IPR012337">
    <property type="entry name" value="RNaseH-like_sf"/>
</dbReference>
<dbReference type="GO" id="GO:0004519">
    <property type="term" value="F:endonuclease activity"/>
    <property type="evidence" value="ECO:0007669"/>
    <property type="project" value="UniProtKB-KW"/>
</dbReference>
<evidence type="ECO:0000256" key="2">
    <source>
        <dbReference type="ARBA" id="ARBA00022695"/>
    </source>
</evidence>
<evidence type="ECO:0000313" key="10">
    <source>
        <dbReference type="Proteomes" id="UP001314205"/>
    </source>
</evidence>
<dbReference type="PANTHER" id="PTHR37984">
    <property type="entry name" value="PROTEIN CBG26694"/>
    <property type="match status" value="1"/>
</dbReference>
<keyword evidence="2" id="KW-0548">Nucleotidyltransferase</keyword>
<feature type="domain" description="Reverse transcriptase" evidence="7">
    <location>
        <begin position="1"/>
        <end position="144"/>
    </location>
</feature>
<dbReference type="SUPFAM" id="SSF56672">
    <property type="entry name" value="DNA/RNA polymerases"/>
    <property type="match status" value="1"/>
</dbReference>
<evidence type="ECO:0000259" key="8">
    <source>
        <dbReference type="PROSITE" id="PS50994"/>
    </source>
</evidence>
<dbReference type="Gene3D" id="3.30.420.10">
    <property type="entry name" value="Ribonuclease H-like superfamily/Ribonuclease H"/>
    <property type="match status" value="1"/>
</dbReference>
<dbReference type="Proteomes" id="UP001314205">
    <property type="component" value="Unassembled WGS sequence"/>
</dbReference>
<dbReference type="Pfam" id="PF00665">
    <property type="entry name" value="rve"/>
    <property type="match status" value="1"/>
</dbReference>
<dbReference type="PROSITE" id="PS50994">
    <property type="entry name" value="INTEGRASE"/>
    <property type="match status" value="1"/>
</dbReference>
<dbReference type="CDD" id="cd01647">
    <property type="entry name" value="RT_LTR"/>
    <property type="match status" value="1"/>
</dbReference>
<dbReference type="PANTHER" id="PTHR37984:SF5">
    <property type="entry name" value="PROTEIN NYNRIN-LIKE"/>
    <property type="match status" value="1"/>
</dbReference>
<keyword evidence="10" id="KW-1185">Reference proteome</keyword>
<dbReference type="FunFam" id="3.30.420.10:FF:000032">
    <property type="entry name" value="Retrovirus-related Pol polyprotein from transposon 297-like Protein"/>
    <property type="match status" value="1"/>
</dbReference>
<feature type="domain" description="Integrase catalytic" evidence="8">
    <location>
        <begin position="486"/>
        <end position="605"/>
    </location>
</feature>
<dbReference type="Pfam" id="PF17921">
    <property type="entry name" value="Integrase_H2C2"/>
    <property type="match status" value="1"/>
</dbReference>
<dbReference type="InterPro" id="IPR041577">
    <property type="entry name" value="RT_RNaseH_2"/>
</dbReference>
<evidence type="ECO:0000256" key="1">
    <source>
        <dbReference type="ARBA" id="ARBA00012493"/>
    </source>
</evidence>
<keyword evidence="6" id="KW-0511">Multifunctional enzyme</keyword>
<dbReference type="FunFam" id="3.30.70.270:FF:000020">
    <property type="entry name" value="Transposon Tf2-6 polyprotein-like Protein"/>
    <property type="match status" value="1"/>
</dbReference>
<dbReference type="Pfam" id="PF17919">
    <property type="entry name" value="RT_RNaseH_2"/>
    <property type="match status" value="1"/>
</dbReference>
<keyword evidence="5" id="KW-0695">RNA-directed DNA polymerase</keyword>
<comment type="caution">
    <text evidence="9">The sequence shown here is derived from an EMBL/GenBank/DDBJ whole genome shotgun (WGS) entry which is preliminary data.</text>
</comment>
<dbReference type="InterPro" id="IPR036397">
    <property type="entry name" value="RNaseH_sf"/>
</dbReference>